<sequence>MIRAALLVLALPTAVQAQGLDSVYTSYDWAEDCQMLAQDVPPDEAGMGFQLVCPGPNGMHLMLTKGDARISMDYGSTPEFGPWESFAPFNSVHDTVEWRRQPLNGEMQPFATIHRWIVGSAQDDRALLIISTVATSPGAESCMVGFIDTTNTPDANALAREVADRYAPGFVCGNARVRGFGYVALETPVPRRVPSHHNTATGDHP</sequence>
<feature type="signal peptide" evidence="1">
    <location>
        <begin position="1"/>
        <end position="17"/>
    </location>
</feature>
<dbReference type="Proteomes" id="UP000564704">
    <property type="component" value="Unassembled WGS sequence"/>
</dbReference>
<name>A0A844D0J9_9RHOB</name>
<organism evidence="2 3">
    <name type="scientific">Roseovarius bejariae</name>
    <dbReference type="NCBI Taxonomy" id="2576383"/>
    <lineage>
        <taxon>Bacteria</taxon>
        <taxon>Pseudomonadati</taxon>
        <taxon>Pseudomonadota</taxon>
        <taxon>Alphaproteobacteria</taxon>
        <taxon>Rhodobacterales</taxon>
        <taxon>Roseobacteraceae</taxon>
        <taxon>Roseovarius</taxon>
    </lineage>
</organism>
<evidence type="ECO:0000256" key="1">
    <source>
        <dbReference type="SAM" id="SignalP"/>
    </source>
</evidence>
<comment type="caution">
    <text evidence="2">The sequence shown here is derived from an EMBL/GenBank/DDBJ whole genome shotgun (WGS) entry which is preliminary data.</text>
</comment>
<dbReference type="OrthoDB" id="7427667at2"/>
<dbReference type="RefSeq" id="WP_154154405.1">
    <property type="nucleotide sequence ID" value="NZ_SZWE01000002.1"/>
</dbReference>
<reference evidence="2 3" key="1">
    <citation type="submission" date="2019-05" db="EMBL/GenBank/DDBJ databases">
        <title>Roseovarius bejariae sp. nov., a moderately halophylic bacterium isolated from a saline soil in Rambla Salada (Murcia).</title>
        <authorList>
            <person name="Castro D.J."/>
            <person name="Gomez-Altuve A."/>
            <person name="Reina J.C."/>
            <person name="Rodriguez M."/>
            <person name="Sampedro I."/>
            <person name="Llamas I."/>
            <person name="Martinez-Checa F."/>
        </authorList>
    </citation>
    <scope>NUCLEOTIDE SEQUENCE [LARGE SCALE GENOMIC DNA]</scope>
    <source>
        <strain evidence="2 3">A21</strain>
    </source>
</reference>
<keyword evidence="3" id="KW-1185">Reference proteome</keyword>
<dbReference type="EMBL" id="SZWE01000002">
    <property type="protein sequence ID" value="MRU16846.1"/>
    <property type="molecule type" value="Genomic_DNA"/>
</dbReference>
<keyword evidence="1" id="KW-0732">Signal</keyword>
<gene>
    <name evidence="2" type="ORF">FDP25_15500</name>
</gene>
<feature type="chain" id="PRO_5032766801" evidence="1">
    <location>
        <begin position="18"/>
        <end position="205"/>
    </location>
</feature>
<accession>A0A844D0J9</accession>
<protein>
    <submittedName>
        <fullName evidence="2">Uncharacterized protein</fullName>
    </submittedName>
</protein>
<evidence type="ECO:0000313" key="3">
    <source>
        <dbReference type="Proteomes" id="UP000564704"/>
    </source>
</evidence>
<dbReference type="AlphaFoldDB" id="A0A844D0J9"/>
<evidence type="ECO:0000313" key="2">
    <source>
        <dbReference type="EMBL" id="MRU16846.1"/>
    </source>
</evidence>
<proteinExistence type="predicted"/>